<protein>
    <submittedName>
        <fullName evidence="9">ABC transporter permease subunit</fullName>
    </submittedName>
</protein>
<comment type="caution">
    <text evidence="9">The sequence shown here is derived from an EMBL/GenBank/DDBJ whole genome shotgun (WGS) entry which is preliminary data.</text>
</comment>
<evidence type="ECO:0000256" key="7">
    <source>
        <dbReference type="RuleBase" id="RU363032"/>
    </source>
</evidence>
<dbReference type="InterPro" id="IPR000515">
    <property type="entry name" value="MetI-like"/>
</dbReference>
<comment type="subcellular location">
    <subcellularLocation>
        <location evidence="1 7">Cell membrane</location>
        <topology evidence="1 7">Multi-pass membrane protein</topology>
    </subcellularLocation>
</comment>
<feature type="transmembrane region" description="Helical" evidence="7">
    <location>
        <begin position="114"/>
        <end position="134"/>
    </location>
</feature>
<dbReference type="PROSITE" id="PS50928">
    <property type="entry name" value="ABC_TM1"/>
    <property type="match status" value="1"/>
</dbReference>
<keyword evidence="3" id="KW-1003">Cell membrane</keyword>
<evidence type="ECO:0000256" key="5">
    <source>
        <dbReference type="ARBA" id="ARBA00022989"/>
    </source>
</evidence>
<evidence type="ECO:0000313" key="10">
    <source>
        <dbReference type="Proteomes" id="UP000263014"/>
    </source>
</evidence>
<dbReference type="Pfam" id="PF00528">
    <property type="entry name" value="BPD_transp_1"/>
    <property type="match status" value="1"/>
</dbReference>
<organism evidence="9 10">
    <name type="scientific">Hungatella hathewayi</name>
    <dbReference type="NCBI Taxonomy" id="154046"/>
    <lineage>
        <taxon>Bacteria</taxon>
        <taxon>Bacillati</taxon>
        <taxon>Bacillota</taxon>
        <taxon>Clostridia</taxon>
        <taxon>Lachnospirales</taxon>
        <taxon>Lachnospiraceae</taxon>
        <taxon>Hungatella</taxon>
    </lineage>
</organism>
<feature type="transmembrane region" description="Helical" evidence="7">
    <location>
        <begin position="190"/>
        <end position="215"/>
    </location>
</feature>
<dbReference type="AlphaFoldDB" id="A0A374PCL0"/>
<evidence type="ECO:0000313" key="9">
    <source>
        <dbReference type="EMBL" id="RGJ07861.1"/>
    </source>
</evidence>
<dbReference type="PANTHER" id="PTHR43744:SF8">
    <property type="entry name" value="SN-GLYCEROL-3-PHOSPHATE TRANSPORT SYSTEM PERMEASE PROTEIN UGPE"/>
    <property type="match status" value="1"/>
</dbReference>
<dbReference type="GO" id="GO:0055085">
    <property type="term" value="P:transmembrane transport"/>
    <property type="evidence" value="ECO:0007669"/>
    <property type="project" value="InterPro"/>
</dbReference>
<dbReference type="CDD" id="cd06261">
    <property type="entry name" value="TM_PBP2"/>
    <property type="match status" value="1"/>
</dbReference>
<evidence type="ECO:0000256" key="4">
    <source>
        <dbReference type="ARBA" id="ARBA00022692"/>
    </source>
</evidence>
<dbReference type="EMBL" id="QSON01000001">
    <property type="protein sequence ID" value="RGJ07861.1"/>
    <property type="molecule type" value="Genomic_DNA"/>
</dbReference>
<feature type="transmembrane region" description="Helical" evidence="7">
    <location>
        <begin position="20"/>
        <end position="38"/>
    </location>
</feature>
<dbReference type="PANTHER" id="PTHR43744">
    <property type="entry name" value="ABC TRANSPORTER PERMEASE PROTEIN MG189-RELATED-RELATED"/>
    <property type="match status" value="1"/>
</dbReference>
<evidence type="ECO:0000259" key="8">
    <source>
        <dbReference type="PROSITE" id="PS50928"/>
    </source>
</evidence>
<dbReference type="Gene3D" id="1.10.3720.10">
    <property type="entry name" value="MetI-like"/>
    <property type="match status" value="1"/>
</dbReference>
<evidence type="ECO:0000256" key="6">
    <source>
        <dbReference type="ARBA" id="ARBA00023136"/>
    </source>
</evidence>
<evidence type="ECO:0000256" key="3">
    <source>
        <dbReference type="ARBA" id="ARBA00022475"/>
    </source>
</evidence>
<gene>
    <name evidence="9" type="ORF">DXD79_00110</name>
</gene>
<keyword evidence="6 7" id="KW-0472">Membrane</keyword>
<keyword evidence="5 7" id="KW-1133">Transmembrane helix</keyword>
<feature type="transmembrane region" description="Helical" evidence="7">
    <location>
        <begin position="81"/>
        <end position="102"/>
    </location>
</feature>
<dbReference type="InterPro" id="IPR035906">
    <property type="entry name" value="MetI-like_sf"/>
</dbReference>
<dbReference type="Proteomes" id="UP000263014">
    <property type="component" value="Unassembled WGS sequence"/>
</dbReference>
<feature type="transmembrane region" description="Helical" evidence="7">
    <location>
        <begin position="251"/>
        <end position="269"/>
    </location>
</feature>
<proteinExistence type="inferred from homology"/>
<sequence>MGEETGTVIRQKRVQQGLKYVCMTILAVMVLVPIYYLIVTTFKTSAEATAAPMALPSSFDLSGYARAFQKMQYPRALMNTVIITVCSVAGIIIVSAMCGYALNRKGNYRLSKMTFTLLLSGMLFPYQMSILGLYRLIQTMGLMNHLTAVILIDVACNIPFATFMFRSFVSTIPVELEEAARIDGAGTFRTFWTITFPLMKPIVATISILNALTIWNDFMGPLYFLQVREKDVLLQEIYRNVGQFSTDWTSLFQMLVLGALPLLVFYLFMQRYIIGGVMSGSIKG</sequence>
<accession>A0A374PCL0</accession>
<keyword evidence="4 7" id="KW-0812">Transmembrane</keyword>
<comment type="similarity">
    <text evidence="7">Belongs to the binding-protein-dependent transport system permease family.</text>
</comment>
<evidence type="ECO:0000256" key="1">
    <source>
        <dbReference type="ARBA" id="ARBA00004651"/>
    </source>
</evidence>
<evidence type="ECO:0000256" key="2">
    <source>
        <dbReference type="ARBA" id="ARBA00022448"/>
    </source>
</evidence>
<dbReference type="GO" id="GO:0005886">
    <property type="term" value="C:plasma membrane"/>
    <property type="evidence" value="ECO:0007669"/>
    <property type="project" value="UniProtKB-SubCell"/>
</dbReference>
<feature type="transmembrane region" description="Helical" evidence="7">
    <location>
        <begin position="146"/>
        <end position="169"/>
    </location>
</feature>
<feature type="domain" description="ABC transmembrane type-1" evidence="8">
    <location>
        <begin position="77"/>
        <end position="269"/>
    </location>
</feature>
<dbReference type="SUPFAM" id="SSF161098">
    <property type="entry name" value="MetI-like"/>
    <property type="match status" value="1"/>
</dbReference>
<keyword evidence="2 7" id="KW-0813">Transport</keyword>
<reference evidence="9 10" key="1">
    <citation type="submission" date="2018-08" db="EMBL/GenBank/DDBJ databases">
        <title>A genome reference for cultivated species of the human gut microbiota.</title>
        <authorList>
            <person name="Zou Y."/>
            <person name="Xue W."/>
            <person name="Luo G."/>
        </authorList>
    </citation>
    <scope>NUCLEOTIDE SEQUENCE [LARGE SCALE GENOMIC DNA]</scope>
    <source>
        <strain evidence="9 10">TM09-12</strain>
    </source>
</reference>
<name>A0A374PCL0_9FIRM</name>